<evidence type="ECO:0000313" key="2">
    <source>
        <dbReference type="EMBL" id="CAK0850962.1"/>
    </source>
</evidence>
<evidence type="ECO:0000313" key="3">
    <source>
        <dbReference type="Proteomes" id="UP001189429"/>
    </source>
</evidence>
<accession>A0ABN9TXC5</accession>
<reference evidence="2" key="1">
    <citation type="submission" date="2023-10" db="EMBL/GenBank/DDBJ databases">
        <authorList>
            <person name="Chen Y."/>
            <person name="Shah S."/>
            <person name="Dougan E. K."/>
            <person name="Thang M."/>
            <person name="Chan C."/>
        </authorList>
    </citation>
    <scope>NUCLEOTIDE SEQUENCE [LARGE SCALE GENOMIC DNA]</scope>
</reference>
<organism evidence="2 3">
    <name type="scientific">Prorocentrum cordatum</name>
    <dbReference type="NCBI Taxonomy" id="2364126"/>
    <lineage>
        <taxon>Eukaryota</taxon>
        <taxon>Sar</taxon>
        <taxon>Alveolata</taxon>
        <taxon>Dinophyceae</taxon>
        <taxon>Prorocentrales</taxon>
        <taxon>Prorocentraceae</taxon>
        <taxon>Prorocentrum</taxon>
    </lineage>
</organism>
<keyword evidence="3" id="KW-1185">Reference proteome</keyword>
<feature type="compositionally biased region" description="Pro residues" evidence="1">
    <location>
        <begin position="57"/>
        <end position="70"/>
    </location>
</feature>
<sequence length="205" mass="21507">REASAPLPGPPRVTALPPPELEDWAGSPLGAGTAASSYSYGTPAAERSPGGLLSSPPSSPTPPPEWPPGSPSSGGDADIGRVMKHIFRSYASKSGGSAALPPKGARSGRVALCKQDLVRLAQAAQLRIPGSELEEAFDGTARRFGALNLGKPDSAEPALPFELFVELVTETARRQYSDLPEGDATRLLFEKHFVPLSRRLSQLEG</sequence>
<name>A0ABN9TXC5_9DINO</name>
<comment type="caution">
    <text evidence="2">The sequence shown here is derived from an EMBL/GenBank/DDBJ whole genome shotgun (WGS) entry which is preliminary data.</text>
</comment>
<feature type="region of interest" description="Disordered" evidence="1">
    <location>
        <begin position="1"/>
        <end position="79"/>
    </location>
</feature>
<feature type="non-terminal residue" evidence="2">
    <location>
        <position position="1"/>
    </location>
</feature>
<evidence type="ECO:0000256" key="1">
    <source>
        <dbReference type="SAM" id="MobiDB-lite"/>
    </source>
</evidence>
<protein>
    <submittedName>
        <fullName evidence="2">Uncharacterized protein</fullName>
    </submittedName>
</protein>
<gene>
    <name evidence="2" type="ORF">PCOR1329_LOCUS43236</name>
</gene>
<dbReference type="Proteomes" id="UP001189429">
    <property type="component" value="Unassembled WGS sequence"/>
</dbReference>
<proteinExistence type="predicted"/>
<dbReference type="EMBL" id="CAUYUJ010015193">
    <property type="protein sequence ID" value="CAK0850962.1"/>
    <property type="molecule type" value="Genomic_DNA"/>
</dbReference>
<feature type="compositionally biased region" description="Pro residues" evidence="1">
    <location>
        <begin position="7"/>
        <end position="19"/>
    </location>
</feature>